<evidence type="ECO:0000259" key="2">
    <source>
        <dbReference type="Pfam" id="PF20167"/>
    </source>
</evidence>
<dbReference type="InterPro" id="IPR046796">
    <property type="entry name" value="Transposase_32_dom"/>
</dbReference>
<feature type="region of interest" description="Disordered" evidence="1">
    <location>
        <begin position="375"/>
        <end position="395"/>
    </location>
</feature>
<keyword evidence="4" id="KW-1185">Reference proteome</keyword>
<gene>
    <name evidence="3" type="ORF">V6N12_013085</name>
</gene>
<evidence type="ECO:0000256" key="1">
    <source>
        <dbReference type="SAM" id="MobiDB-lite"/>
    </source>
</evidence>
<reference evidence="3 4" key="1">
    <citation type="journal article" date="2024" name="G3 (Bethesda)">
        <title>Genome assembly of Hibiscus sabdariffa L. provides insights into metabolisms of medicinal natural products.</title>
        <authorList>
            <person name="Kim T."/>
        </authorList>
    </citation>
    <scope>NUCLEOTIDE SEQUENCE [LARGE SCALE GENOMIC DNA]</scope>
    <source>
        <strain evidence="3">TK-2024</strain>
        <tissue evidence="3">Old leaves</tissue>
    </source>
</reference>
<proteinExistence type="predicted"/>
<feature type="domain" description="Putative plant transposon protein" evidence="2">
    <location>
        <begin position="108"/>
        <end position="263"/>
    </location>
</feature>
<name>A0ABR2EGA6_9ROSI</name>
<feature type="compositionally biased region" description="Pro residues" evidence="1">
    <location>
        <begin position="338"/>
        <end position="354"/>
    </location>
</feature>
<comment type="caution">
    <text evidence="3">The sequence shown here is derived from an EMBL/GenBank/DDBJ whole genome shotgun (WGS) entry which is preliminary data.</text>
</comment>
<protein>
    <recommendedName>
        <fullName evidence="2">Putative plant transposon protein domain-containing protein</fullName>
    </recommendedName>
</protein>
<dbReference type="Proteomes" id="UP001472677">
    <property type="component" value="Unassembled WGS sequence"/>
</dbReference>
<dbReference type="EMBL" id="JBBPBM010000014">
    <property type="protein sequence ID" value="KAK8560286.1"/>
    <property type="molecule type" value="Genomic_DNA"/>
</dbReference>
<sequence>MLLTNSRTHDQVDFLVSLIKSSSLENELLRFPKPGDNAQHLETGGNHNFDFRSLESLSLHECIVLTSTARYNNIVAAKNKWEEQGFFFEDGLENYSLEPIIYRRLHDLGWFRLGRQVAQANLSWVREFYAHNPEGCDTAHVRGRRVPANSATINTLLDLPDNLPSIYELISALEDVDYDSIKDQLRLPAKLWNTFVKRNLIPFSHNQTVDRTRLVLINAIISGYRFNIGGVIARELSDACQNDKGILAFPCIIYALCRRAAVPSRPSNKYTCPKIGWTRKEYMRKMDLTDATPIQVAMPTPPASHQSQAEPQAPTAAANSTDSPAHTPEVDARFALTPPTPPSPPAARSPPPAPTTEVTPPAHIMQLRNQLQRFFPPQSTTAPPLAASAVNPSDEVGQTEPIHLSGEDIFDWQSPNIAPATITQPAQVDAQQSPPTHENERCLLAEQSSNQHNISPRNSLLPQITLREGDCRFLHLPGRVPDFCSLVYSGGLRRDLFVNSWRLKIQVHRVTEKSNGCRFLRFNPRFTFYRLSEEQVFEPEVVDWIENLDASRSS</sequence>
<evidence type="ECO:0000313" key="3">
    <source>
        <dbReference type="EMBL" id="KAK8560286.1"/>
    </source>
</evidence>
<accession>A0ABR2EGA6</accession>
<feature type="region of interest" description="Disordered" evidence="1">
    <location>
        <begin position="295"/>
        <end position="359"/>
    </location>
</feature>
<evidence type="ECO:0000313" key="4">
    <source>
        <dbReference type="Proteomes" id="UP001472677"/>
    </source>
</evidence>
<organism evidence="3 4">
    <name type="scientific">Hibiscus sabdariffa</name>
    <name type="common">roselle</name>
    <dbReference type="NCBI Taxonomy" id="183260"/>
    <lineage>
        <taxon>Eukaryota</taxon>
        <taxon>Viridiplantae</taxon>
        <taxon>Streptophyta</taxon>
        <taxon>Embryophyta</taxon>
        <taxon>Tracheophyta</taxon>
        <taxon>Spermatophyta</taxon>
        <taxon>Magnoliopsida</taxon>
        <taxon>eudicotyledons</taxon>
        <taxon>Gunneridae</taxon>
        <taxon>Pentapetalae</taxon>
        <taxon>rosids</taxon>
        <taxon>malvids</taxon>
        <taxon>Malvales</taxon>
        <taxon>Malvaceae</taxon>
        <taxon>Malvoideae</taxon>
        <taxon>Hibiscus</taxon>
    </lineage>
</organism>
<dbReference type="Pfam" id="PF20167">
    <property type="entry name" value="Transposase_32"/>
    <property type="match status" value="1"/>
</dbReference>